<dbReference type="Pfam" id="PF00703">
    <property type="entry name" value="Glyco_hydro_2"/>
    <property type="match status" value="1"/>
</dbReference>
<dbReference type="PANTHER" id="PTHR43730:SF1">
    <property type="entry name" value="BETA-MANNOSIDASE"/>
    <property type="match status" value="1"/>
</dbReference>
<dbReference type="EMBL" id="GL996500">
    <property type="protein sequence ID" value="EGW33675.1"/>
    <property type="molecule type" value="Genomic_DNA"/>
</dbReference>
<evidence type="ECO:0000259" key="15">
    <source>
        <dbReference type="Pfam" id="PF00703"/>
    </source>
</evidence>
<dbReference type="AlphaFoldDB" id="G3AIA6"/>
<dbReference type="InterPro" id="IPR041447">
    <property type="entry name" value="Mannosidase_ig"/>
</dbReference>
<dbReference type="GO" id="GO:0006516">
    <property type="term" value="P:glycoprotein catabolic process"/>
    <property type="evidence" value="ECO:0007669"/>
    <property type="project" value="TreeGrafter"/>
</dbReference>
<dbReference type="InterPro" id="IPR017853">
    <property type="entry name" value="GH"/>
</dbReference>
<dbReference type="FunFam" id="3.20.20.80:FF:000050">
    <property type="entry name" value="Beta-mannosidase B"/>
    <property type="match status" value="1"/>
</dbReference>
<dbReference type="InterPro" id="IPR036156">
    <property type="entry name" value="Beta-gal/glucu_dom_sf"/>
</dbReference>
<feature type="domain" description="Beta-mannosidase Ig-fold" evidence="16">
    <location>
        <begin position="773"/>
        <end position="817"/>
    </location>
</feature>
<evidence type="ECO:0000256" key="1">
    <source>
        <dbReference type="ARBA" id="ARBA00000829"/>
    </source>
</evidence>
<dbReference type="GeneID" id="18869867"/>
<evidence type="ECO:0000259" key="18">
    <source>
        <dbReference type="Pfam" id="PF22666"/>
    </source>
</evidence>
<keyword evidence="10" id="KW-0326">Glycosidase</keyword>
<dbReference type="KEGG" id="spaa:SPAPADRAFT_135099"/>
<dbReference type="Gene3D" id="3.20.20.80">
    <property type="entry name" value="Glycosidases"/>
    <property type="match status" value="1"/>
</dbReference>
<evidence type="ECO:0000256" key="7">
    <source>
        <dbReference type="ARBA" id="ARBA00022801"/>
    </source>
</evidence>
<evidence type="ECO:0000259" key="16">
    <source>
        <dbReference type="Pfam" id="PF17753"/>
    </source>
</evidence>
<dbReference type="eggNOG" id="KOG2230">
    <property type="taxonomic scope" value="Eukaryota"/>
</dbReference>
<dbReference type="RefSeq" id="XP_007373259.1">
    <property type="nucleotide sequence ID" value="XM_007373197.1"/>
</dbReference>
<comment type="catalytic activity">
    <reaction evidence="1">
        <text>Hydrolysis of terminal, non-reducing beta-D-mannose residues in beta-D-mannosides.</text>
        <dbReference type="EC" id="3.2.1.25"/>
    </reaction>
</comment>
<dbReference type="InParanoid" id="G3AIA6"/>
<evidence type="ECO:0000256" key="5">
    <source>
        <dbReference type="ARBA" id="ARBA00012754"/>
    </source>
</evidence>
<keyword evidence="7" id="KW-0378">Hydrolase</keyword>
<dbReference type="InterPro" id="IPR050887">
    <property type="entry name" value="Beta-mannosidase_GH2"/>
</dbReference>
<keyword evidence="6" id="KW-0964">Secreted</keyword>
<feature type="domain" description="Glycoside hydrolase family 2 immunoglobulin-like beta-sandwich" evidence="15">
    <location>
        <begin position="188"/>
        <end position="285"/>
    </location>
</feature>
<evidence type="ECO:0000256" key="2">
    <source>
        <dbReference type="ARBA" id="ARBA00004613"/>
    </source>
</evidence>
<comment type="subcellular location">
    <subcellularLocation>
        <location evidence="2">Secreted</location>
    </subcellularLocation>
</comment>
<feature type="domain" description="Beta-mannosidase-like galactose-binding" evidence="18">
    <location>
        <begin position="9"/>
        <end position="177"/>
    </location>
</feature>
<dbReference type="STRING" id="619300.G3AIA6"/>
<dbReference type="SUPFAM" id="SSF49303">
    <property type="entry name" value="beta-Galactosidase/glucuronidase domain"/>
    <property type="match status" value="2"/>
</dbReference>
<dbReference type="InterPro" id="IPR013783">
    <property type="entry name" value="Ig-like_fold"/>
</dbReference>
<evidence type="ECO:0000256" key="11">
    <source>
        <dbReference type="ARBA" id="ARBA00023326"/>
    </source>
</evidence>
<dbReference type="PANTHER" id="PTHR43730">
    <property type="entry name" value="BETA-MANNOSIDASE"/>
    <property type="match status" value="1"/>
</dbReference>
<comment type="subunit">
    <text evidence="4">Homodimer.</text>
</comment>
<dbReference type="EC" id="3.2.1.25" evidence="5"/>
<dbReference type="Gene3D" id="2.60.120.260">
    <property type="entry name" value="Galactose-binding domain-like"/>
    <property type="match status" value="1"/>
</dbReference>
<evidence type="ECO:0000256" key="14">
    <source>
        <dbReference type="ARBA" id="ARBA00041614"/>
    </source>
</evidence>
<dbReference type="InterPro" id="IPR006102">
    <property type="entry name" value="Ig-like_GH2"/>
</dbReference>
<dbReference type="Pfam" id="PF17786">
    <property type="entry name" value="Mannosidase_ig"/>
    <property type="match status" value="1"/>
</dbReference>
<evidence type="ECO:0000313" key="20">
    <source>
        <dbReference type="Proteomes" id="UP000000709"/>
    </source>
</evidence>
<keyword evidence="20" id="KW-1185">Reference proteome</keyword>
<evidence type="ECO:0000256" key="8">
    <source>
        <dbReference type="ARBA" id="ARBA00023180"/>
    </source>
</evidence>
<evidence type="ECO:0000256" key="13">
    <source>
        <dbReference type="ARBA" id="ARBA00041069"/>
    </source>
</evidence>
<protein>
    <recommendedName>
        <fullName evidence="13">Beta-mannosidase B</fullName>
        <ecNumber evidence="5">3.2.1.25</ecNumber>
    </recommendedName>
    <alternativeName>
        <fullName evidence="14">Mannanase B</fullName>
    </alternativeName>
</protein>
<evidence type="ECO:0000256" key="9">
    <source>
        <dbReference type="ARBA" id="ARBA00023277"/>
    </source>
</evidence>
<gene>
    <name evidence="19" type="ORF">SPAPADRAFT_135099</name>
</gene>
<keyword evidence="8" id="KW-0325">Glycoprotein</keyword>
<evidence type="ECO:0000256" key="6">
    <source>
        <dbReference type="ARBA" id="ARBA00022525"/>
    </source>
</evidence>
<dbReference type="InterPro" id="IPR008979">
    <property type="entry name" value="Galactose-bd-like_sf"/>
</dbReference>
<comment type="pathway">
    <text evidence="3">Glycan metabolism; N-glycan degradation.</text>
</comment>
<dbReference type="InterPro" id="IPR041625">
    <property type="entry name" value="Beta-mannosidase_Ig"/>
</dbReference>
<evidence type="ECO:0000256" key="3">
    <source>
        <dbReference type="ARBA" id="ARBA00004740"/>
    </source>
</evidence>
<dbReference type="OrthoDB" id="2866996at2759"/>
<dbReference type="GO" id="GO:0000272">
    <property type="term" value="P:polysaccharide catabolic process"/>
    <property type="evidence" value="ECO:0007669"/>
    <property type="project" value="UniProtKB-KW"/>
</dbReference>
<dbReference type="Pfam" id="PF17753">
    <property type="entry name" value="Ig_mannosidase"/>
    <property type="match status" value="1"/>
</dbReference>
<name>G3AIA6_SPAPN</name>
<dbReference type="GO" id="GO:0005576">
    <property type="term" value="C:extracellular region"/>
    <property type="evidence" value="ECO:0007669"/>
    <property type="project" value="UniProtKB-SubCell"/>
</dbReference>
<reference evidence="19 20" key="1">
    <citation type="journal article" date="2011" name="Proc. Natl. Acad. Sci. U.S.A.">
        <title>Comparative genomics of xylose-fermenting fungi for enhanced biofuel production.</title>
        <authorList>
            <person name="Wohlbach D.J."/>
            <person name="Kuo A."/>
            <person name="Sato T.K."/>
            <person name="Potts K.M."/>
            <person name="Salamov A.A."/>
            <person name="LaButti K.M."/>
            <person name="Sun H."/>
            <person name="Clum A."/>
            <person name="Pangilinan J.L."/>
            <person name="Lindquist E.A."/>
            <person name="Lucas S."/>
            <person name="Lapidus A."/>
            <person name="Jin M."/>
            <person name="Gunawan C."/>
            <person name="Balan V."/>
            <person name="Dale B.E."/>
            <person name="Jeffries T.W."/>
            <person name="Zinkel R."/>
            <person name="Barry K.W."/>
            <person name="Grigoriev I.V."/>
            <person name="Gasch A.P."/>
        </authorList>
    </citation>
    <scope>NUCLEOTIDE SEQUENCE [LARGE SCALE GENOMIC DNA]</scope>
    <source>
        <strain evidence="20">NRRL Y-27907 / 11-Y1</strain>
    </source>
</reference>
<evidence type="ECO:0000256" key="12">
    <source>
        <dbReference type="ARBA" id="ARBA00038429"/>
    </source>
</evidence>
<dbReference type="InterPro" id="IPR054593">
    <property type="entry name" value="Beta-mannosidase-like_N2"/>
</dbReference>
<accession>G3AIA6</accession>
<dbReference type="HOGENOM" id="CLU_005015_1_1_1"/>
<evidence type="ECO:0000256" key="4">
    <source>
        <dbReference type="ARBA" id="ARBA00011738"/>
    </source>
</evidence>
<evidence type="ECO:0000256" key="10">
    <source>
        <dbReference type="ARBA" id="ARBA00023295"/>
    </source>
</evidence>
<sequence>MHTSTLTNWQYRQSGKSEWKNSRPGATTEIHPDLLYNNEISDPFIDMNEKQVQWIGETNWEYRTTFKASSASFKNNVLVFEGLDTFAKVYLNNTPILTTENMFREYRVDITQYLKPDNELLIEFESGIVKARQLEKEAGLGKLASFNGGSERLHARKAQYHYGWDWGPVLITCGPYKPVKFISYDTLIKDVYVKVDVDNLTVAKIDIQTELETDAPTKLDYIILDPEGAVIEEFTQDVSESATVSKKVTINNPQLWYPFSHGEQPLYTVQVSTTSQTITKRIGIRKVELIQESLIDQSGSSFYFKINNVPVYSTGSNWIPAHSFQTSLTAKDYSEWLQLAVNGHQNMIRIWGGGYYEQDIFYEECDRLGIMVWQDFMFACGQYPGDAKFIANVAAEAEHQLKRLRNHCCLTIYAGNNEDYQVAEQCGLEWDPSDLSGDYSHTTFPARTIYENTLPKLVQKLQSDVPYHPGSPWGGDGTADPTIGDMHQWNVWHGSQEKYQNWYKLGGRFVSEFGMEALPNRKTYEQCITDSTELYPQSETVDHHNKADGFERRLALYVIENIKVQGLDFDSWIYATQLMQAECLGYAYRCWRREWRGDGKRYNGGTIVWQINDCWPVASWSLVDFYRRPKLAYYSVKRESKPVGVGIYRYEKRDGEIVEDAKFGAAFDYRPKTFSVDIWGVNANTEDLPATLKVDIYEVATGEKLKSLPDQEVVLTGNSTTEVIKDLDIPSDKHVVVHGYFVSKGEVIASAGDWPQPLKYLKFNDRKVDFKVEDGSVSLSSDKPIKGVEILVDRDVFLQDNGFDLFPGQVHKVEAPQLKKSDKVGVRYYK</sequence>
<organism evidence="20">
    <name type="scientific">Spathaspora passalidarum (strain NRRL Y-27907 / 11-Y1)</name>
    <dbReference type="NCBI Taxonomy" id="619300"/>
    <lineage>
        <taxon>Eukaryota</taxon>
        <taxon>Fungi</taxon>
        <taxon>Dikarya</taxon>
        <taxon>Ascomycota</taxon>
        <taxon>Saccharomycotina</taxon>
        <taxon>Pichiomycetes</taxon>
        <taxon>Debaryomycetaceae</taxon>
        <taxon>Spathaspora</taxon>
    </lineage>
</organism>
<proteinExistence type="inferred from homology"/>
<dbReference type="SUPFAM" id="SSF51445">
    <property type="entry name" value="(Trans)glycosidases"/>
    <property type="match status" value="1"/>
</dbReference>
<feature type="domain" description="Mannosidase Ig/CBM-like" evidence="17">
    <location>
        <begin position="676"/>
        <end position="760"/>
    </location>
</feature>
<dbReference type="OMA" id="FDSWIYA"/>
<dbReference type="Pfam" id="PF22666">
    <property type="entry name" value="Glyco_hydro_2_N2"/>
    <property type="match status" value="1"/>
</dbReference>
<evidence type="ECO:0000313" key="19">
    <source>
        <dbReference type="EMBL" id="EGW33675.1"/>
    </source>
</evidence>
<dbReference type="Gene3D" id="2.60.40.10">
    <property type="entry name" value="Immunoglobulins"/>
    <property type="match status" value="2"/>
</dbReference>
<dbReference type="GO" id="GO:0004567">
    <property type="term" value="F:beta-mannosidase activity"/>
    <property type="evidence" value="ECO:0007669"/>
    <property type="project" value="UniProtKB-EC"/>
</dbReference>
<dbReference type="SUPFAM" id="SSF49785">
    <property type="entry name" value="Galactose-binding domain-like"/>
    <property type="match status" value="1"/>
</dbReference>
<keyword evidence="11" id="KW-0624">Polysaccharide degradation</keyword>
<evidence type="ECO:0000259" key="17">
    <source>
        <dbReference type="Pfam" id="PF17786"/>
    </source>
</evidence>
<comment type="similarity">
    <text evidence="12">Belongs to the glycosyl hydrolase 2 family. Beta-mannosidase B subfamily.</text>
</comment>
<keyword evidence="9" id="KW-0119">Carbohydrate metabolism</keyword>
<dbReference type="Proteomes" id="UP000000709">
    <property type="component" value="Unassembled WGS sequence"/>
</dbReference>